<reference evidence="2 3" key="1">
    <citation type="submission" date="2012-11" db="EMBL/GenBank/DDBJ databases">
        <authorList>
            <person name="Linke B."/>
        </authorList>
    </citation>
    <scope>NUCLEOTIDE SEQUENCE [LARGE SCALE GENOMIC DNA]</scope>
    <source>
        <strain evidence="3">CFBP 1232</strain>
    </source>
</reference>
<dbReference type="AlphaFoldDB" id="A0A831A6R6"/>
<protein>
    <submittedName>
        <fullName evidence="2">Uncharacterized protein</fullName>
    </submittedName>
</protein>
<comment type="caution">
    <text evidence="2">The sequence shown here is derived from an EMBL/GenBank/DDBJ whole genome shotgun (WGS) entry which is preliminary data.</text>
</comment>
<name>A0A831A6R6_ERWAM</name>
<proteinExistence type="predicted"/>
<feature type="region of interest" description="Disordered" evidence="1">
    <location>
        <begin position="191"/>
        <end position="215"/>
    </location>
</feature>
<evidence type="ECO:0000256" key="1">
    <source>
        <dbReference type="SAM" id="MobiDB-lite"/>
    </source>
</evidence>
<dbReference type="RefSeq" id="WP_004160555.1">
    <property type="nucleotide sequence ID" value="NZ_BAYW01000001.1"/>
</dbReference>
<feature type="compositionally biased region" description="Basic and acidic residues" evidence="1">
    <location>
        <begin position="191"/>
        <end position="200"/>
    </location>
</feature>
<accession>A0A831A6R6</accession>
<dbReference type="Proteomes" id="UP000013111">
    <property type="component" value="Unassembled WGS sequence"/>
</dbReference>
<evidence type="ECO:0000313" key="3">
    <source>
        <dbReference type="Proteomes" id="UP000013111"/>
    </source>
</evidence>
<evidence type="ECO:0000313" key="2">
    <source>
        <dbReference type="EMBL" id="CCO95385.1"/>
    </source>
</evidence>
<reference evidence="2 3" key="2">
    <citation type="submission" date="2013-04" db="EMBL/GenBank/DDBJ databases">
        <title>Comparative genomics of 12 strains of Erwinia amylovora identifies a pan-genome with a large conserved core and provides insights into host specificity.</title>
        <authorList>
            <person name="Mann R.A."/>
            <person name="Smits T.H.M."/>
            <person name="Buehlmann A."/>
            <person name="Blom J."/>
            <person name="Goesmann A."/>
            <person name="Frey J.E."/>
            <person name="Plummer K.M."/>
            <person name="Beer S.V."/>
            <person name="Luck J."/>
            <person name="Duffy B."/>
            <person name="Rodoni B."/>
        </authorList>
    </citation>
    <scope>NUCLEOTIDE SEQUENCE [LARGE SCALE GENOMIC DNA]</scope>
    <source>
        <strain evidence="3">CFBP 1232</strain>
    </source>
</reference>
<dbReference type="GeneID" id="97604594"/>
<gene>
    <name evidence="2" type="ORF">BN437_3485</name>
</gene>
<organism evidence="2 3">
    <name type="scientific">Erwinia amylovora NBRC 12687 = CFBP 1232</name>
    <dbReference type="NCBI Taxonomy" id="1219359"/>
    <lineage>
        <taxon>Bacteria</taxon>
        <taxon>Pseudomonadati</taxon>
        <taxon>Pseudomonadota</taxon>
        <taxon>Gammaproteobacteria</taxon>
        <taxon>Enterobacterales</taxon>
        <taxon>Erwiniaceae</taxon>
        <taxon>Erwinia</taxon>
    </lineage>
</organism>
<sequence length="576" mass="65642">MPVNVRHDLPRMPPLTTFDKHDVKDPFYHNNKVPRPLTYQIGKVDNSKEESFATEGRSDLSGMLAGPCQSLWSPGRTAGEDDGPEVISLTEIICEGEALRLQAESLHTSRNKQSIPGGWKGGLFKRFLVGAGILTGAGVVGYQCYAGPEDIDRQEVNPAQPYPEGPPVDPMMPDCGSAAMLNDAFGSDGLRDNSKSDGVRHSRRQVPQSSAPKKNYLAERQLMENQFIKRKSDLFIFEIIARDLSTLKEINERHFDYLKLVISNTVKIVDSAITLLLKSSNRDNNIRPVMDDYTGMVLLSHLYADVENMHPSEHKNFLEENHLFKEQIEDELVQPFIVDINQDSVFINRLMVNLAKMRNYLERGCDRYNNNCLNFIYANKNKDTEIYEKENALSPLIATVGDQILPKIGYDKLNIILTEDFFKLCTVDASNIIIHELAHYFTDTTDLFEIKREPVCEQLPATALNHSCIVDQLSFAEDRLSHLKDDIEFYISNRWENISIQIKDILVHIPTYPAEGNQTEQINVFLEYYRNYSRFRKNINYRATDYYSNLIIALASQQFKHDGEVTLSAVENLKDS</sequence>
<dbReference type="EMBL" id="CAPB01000040">
    <property type="protein sequence ID" value="CCO95385.1"/>
    <property type="molecule type" value="Genomic_DNA"/>
</dbReference>